<evidence type="ECO:0000313" key="3">
    <source>
        <dbReference type="Proteomes" id="UP001281410"/>
    </source>
</evidence>
<evidence type="ECO:0000313" key="2">
    <source>
        <dbReference type="EMBL" id="KAK3225739.1"/>
    </source>
</evidence>
<feature type="region of interest" description="Disordered" evidence="1">
    <location>
        <begin position="1"/>
        <end position="36"/>
    </location>
</feature>
<evidence type="ECO:0000256" key="1">
    <source>
        <dbReference type="SAM" id="MobiDB-lite"/>
    </source>
</evidence>
<comment type="caution">
    <text evidence="2">The sequence shown here is derived from an EMBL/GenBank/DDBJ whole genome shotgun (WGS) entry which is preliminary data.</text>
</comment>
<name>A0AAE0AY73_9ROSI</name>
<dbReference type="Proteomes" id="UP001281410">
    <property type="component" value="Unassembled WGS sequence"/>
</dbReference>
<protein>
    <submittedName>
        <fullName evidence="2">Uncharacterized protein</fullName>
    </submittedName>
</protein>
<reference evidence="2" key="1">
    <citation type="journal article" date="2023" name="Plant J.">
        <title>Genome sequences and population genomics provide insights into the demographic history, inbreeding, and mutation load of two 'living fossil' tree species of Dipteronia.</title>
        <authorList>
            <person name="Feng Y."/>
            <person name="Comes H.P."/>
            <person name="Chen J."/>
            <person name="Zhu S."/>
            <person name="Lu R."/>
            <person name="Zhang X."/>
            <person name="Li P."/>
            <person name="Qiu J."/>
            <person name="Olsen K.M."/>
            <person name="Qiu Y."/>
        </authorList>
    </citation>
    <scope>NUCLEOTIDE SEQUENCE</scope>
    <source>
        <strain evidence="2">NBL</strain>
    </source>
</reference>
<dbReference type="AlphaFoldDB" id="A0AAE0AY73"/>
<gene>
    <name evidence="2" type="ORF">Dsin_005601</name>
</gene>
<organism evidence="2 3">
    <name type="scientific">Dipteronia sinensis</name>
    <dbReference type="NCBI Taxonomy" id="43782"/>
    <lineage>
        <taxon>Eukaryota</taxon>
        <taxon>Viridiplantae</taxon>
        <taxon>Streptophyta</taxon>
        <taxon>Embryophyta</taxon>
        <taxon>Tracheophyta</taxon>
        <taxon>Spermatophyta</taxon>
        <taxon>Magnoliopsida</taxon>
        <taxon>eudicotyledons</taxon>
        <taxon>Gunneridae</taxon>
        <taxon>Pentapetalae</taxon>
        <taxon>rosids</taxon>
        <taxon>malvids</taxon>
        <taxon>Sapindales</taxon>
        <taxon>Sapindaceae</taxon>
        <taxon>Hippocastanoideae</taxon>
        <taxon>Acereae</taxon>
        <taxon>Dipteronia</taxon>
    </lineage>
</organism>
<sequence>MVKSKDGSQSPHDVGTPRGVNNSSPKDASVVGGDFPSTTPISTGNYKGAKIAWSDIILPKKEGGLGIKNLFSWNTALMITHLWTLIYGTNKLWATWIKAYHLKGSNLWKVKAPQTCFWNLRKLIHLRPIIRPLIQHFTSSDTSTY</sequence>
<accession>A0AAE0AY73</accession>
<proteinExistence type="predicted"/>
<keyword evidence="3" id="KW-1185">Reference proteome</keyword>
<dbReference type="EMBL" id="JANJYJ010000002">
    <property type="protein sequence ID" value="KAK3225739.1"/>
    <property type="molecule type" value="Genomic_DNA"/>
</dbReference>